<evidence type="ECO:0000259" key="2">
    <source>
        <dbReference type="PROSITE" id="PS50011"/>
    </source>
</evidence>
<dbReference type="OrthoDB" id="25592at2759"/>
<evidence type="ECO:0000313" key="3">
    <source>
        <dbReference type="EMBL" id="KZM90308.1"/>
    </source>
</evidence>
<dbReference type="AlphaFoldDB" id="A0A164VGG8"/>
<reference evidence="4" key="2">
    <citation type="submission" date="2022-03" db="EMBL/GenBank/DDBJ databases">
        <title>Draft title - Genomic analysis of global carrot germplasm unveils the trajectory of domestication and the origin of high carotenoid orange carrot.</title>
        <authorList>
            <person name="Iorizzo M."/>
            <person name="Ellison S."/>
            <person name="Senalik D."/>
            <person name="Macko-Podgorni A."/>
            <person name="Grzebelus D."/>
            <person name="Bostan H."/>
            <person name="Rolling W."/>
            <person name="Curaba J."/>
            <person name="Simon P."/>
        </authorList>
    </citation>
    <scope>NUCLEOTIDE SEQUENCE</scope>
    <source>
        <tissue evidence="4">Leaf</tissue>
    </source>
</reference>
<dbReference type="PROSITE" id="PS50011">
    <property type="entry name" value="PROTEIN_KINASE_DOM"/>
    <property type="match status" value="1"/>
</dbReference>
<dbReference type="OMA" id="IVVEMLT"/>
<keyword evidence="1" id="KW-0067">ATP-binding</keyword>
<dbReference type="Gene3D" id="1.10.510.10">
    <property type="entry name" value="Transferase(Phosphotransferase) domain 1"/>
    <property type="match status" value="1"/>
</dbReference>
<dbReference type="KEGG" id="dcr:108226804"/>
<dbReference type="Gramene" id="KZM90308">
    <property type="protein sequence ID" value="KZM90308"/>
    <property type="gene ID" value="DCAR_022327"/>
</dbReference>
<organism evidence="3">
    <name type="scientific">Daucus carota subsp. sativus</name>
    <name type="common">Carrot</name>
    <dbReference type="NCBI Taxonomy" id="79200"/>
    <lineage>
        <taxon>Eukaryota</taxon>
        <taxon>Viridiplantae</taxon>
        <taxon>Streptophyta</taxon>
        <taxon>Embryophyta</taxon>
        <taxon>Tracheophyta</taxon>
        <taxon>Spermatophyta</taxon>
        <taxon>Magnoliopsida</taxon>
        <taxon>eudicotyledons</taxon>
        <taxon>Gunneridae</taxon>
        <taxon>Pentapetalae</taxon>
        <taxon>asterids</taxon>
        <taxon>campanulids</taxon>
        <taxon>Apiales</taxon>
        <taxon>Apiaceae</taxon>
        <taxon>Apioideae</taxon>
        <taxon>Scandiceae</taxon>
        <taxon>Daucinae</taxon>
        <taxon>Daucus</taxon>
        <taxon>Daucus sect. Daucus</taxon>
    </lineage>
</organism>
<feature type="binding site" evidence="1">
    <location>
        <position position="43"/>
    </location>
    <ligand>
        <name>ATP</name>
        <dbReference type="ChEBI" id="CHEBI:30616"/>
    </ligand>
</feature>
<dbReference type="InterPro" id="IPR000719">
    <property type="entry name" value="Prot_kinase_dom"/>
</dbReference>
<dbReference type="InterPro" id="IPR052751">
    <property type="entry name" value="Plant_MAPKKK"/>
</dbReference>
<dbReference type="InterPro" id="IPR011009">
    <property type="entry name" value="Kinase-like_dom_sf"/>
</dbReference>
<dbReference type="SMART" id="SM00220">
    <property type="entry name" value="S_TKc"/>
    <property type="match status" value="1"/>
</dbReference>
<dbReference type="PANTHER" id="PTHR48011">
    <property type="entry name" value="CCR4-NOT TRANSCRIPTIONAL COMPLEX SUBUNIT CAF120-RELATED"/>
    <property type="match status" value="1"/>
</dbReference>
<sequence length="327" mass="35939">MASLWVKRKFLGNGSYGKVFLAQSTALLAYYKSPALVPFVALKSCLASRSSSLRLERDVFRELGGCDGIVKCFGSGVSVENGVEYFDLVLEYAPGGSLEQLLRFRGGRMPELEVGCYTRMLLKGLSHVHGKGWVHCDLKPANILVFPSKHGGGVFKCSLKLADFGSAKRGGEISCGFVDPCSGRKNRGTLLYSSPESVAFGEHEAPMDVWALGCIVFEMLIGKGMWSNYRRFSARVLGDLIAGYQDSGLIFCDDLSANAEDFLRKCLTRSAEERWTADQLLEHPFITESCKMLPLSQSGQTPKIMGYRRIPFSSSFVVSNNPSVFVN</sequence>
<keyword evidence="5" id="KW-1185">Reference proteome</keyword>
<proteinExistence type="predicted"/>
<dbReference type="GO" id="GO:0007165">
    <property type="term" value="P:signal transduction"/>
    <property type="evidence" value="ECO:0007669"/>
    <property type="project" value="TreeGrafter"/>
</dbReference>
<dbReference type="Pfam" id="PF00069">
    <property type="entry name" value="Pkinase"/>
    <property type="match status" value="1"/>
</dbReference>
<evidence type="ECO:0000313" key="4">
    <source>
        <dbReference type="EMBL" id="WOH04448.1"/>
    </source>
</evidence>
<reference evidence="3" key="1">
    <citation type="journal article" date="2016" name="Nat. Genet.">
        <title>A high-quality carrot genome assembly provides new insights into carotenoid accumulation and asterid genome evolution.</title>
        <authorList>
            <person name="Iorizzo M."/>
            <person name="Ellison S."/>
            <person name="Senalik D."/>
            <person name="Zeng P."/>
            <person name="Satapoomin P."/>
            <person name="Huang J."/>
            <person name="Bowman M."/>
            <person name="Iovene M."/>
            <person name="Sanseverino W."/>
            <person name="Cavagnaro P."/>
            <person name="Yildiz M."/>
            <person name="Macko-Podgorni A."/>
            <person name="Moranska E."/>
            <person name="Grzebelus E."/>
            <person name="Grzebelus D."/>
            <person name="Ashrafi H."/>
            <person name="Zheng Z."/>
            <person name="Cheng S."/>
            <person name="Spooner D."/>
            <person name="Van Deynze A."/>
            <person name="Simon P."/>
        </authorList>
    </citation>
    <scope>NUCLEOTIDE SEQUENCE [LARGE SCALE GENOMIC DNA]</scope>
    <source>
        <tissue evidence="3">Leaf</tissue>
    </source>
</reference>
<protein>
    <recommendedName>
        <fullName evidence="2">Protein kinase domain-containing protein</fullName>
    </recommendedName>
</protein>
<dbReference type="InterPro" id="IPR017441">
    <property type="entry name" value="Protein_kinase_ATP_BS"/>
</dbReference>
<dbReference type="PANTHER" id="PTHR48011:SF18">
    <property type="entry name" value="MITOGEN-ACTIVATED PROTEIN KINASE KINASE KINASE 19-RELATED"/>
    <property type="match status" value="1"/>
</dbReference>
<dbReference type="PROSITE" id="PS00107">
    <property type="entry name" value="PROTEIN_KINASE_ATP"/>
    <property type="match status" value="1"/>
</dbReference>
<evidence type="ECO:0000256" key="1">
    <source>
        <dbReference type="PROSITE-ProRule" id="PRU10141"/>
    </source>
</evidence>
<dbReference type="GO" id="GO:0004672">
    <property type="term" value="F:protein kinase activity"/>
    <property type="evidence" value="ECO:0007669"/>
    <property type="project" value="InterPro"/>
</dbReference>
<accession>A0A164VGG8</accession>
<dbReference type="SUPFAM" id="SSF56112">
    <property type="entry name" value="Protein kinase-like (PK-like)"/>
    <property type="match status" value="1"/>
</dbReference>
<keyword evidence="1" id="KW-0547">Nucleotide-binding</keyword>
<feature type="domain" description="Protein kinase" evidence="2">
    <location>
        <begin position="5"/>
        <end position="286"/>
    </location>
</feature>
<gene>
    <name evidence="3" type="ORF">DCAR_022327</name>
    <name evidence="4" type="ORF">DCAR_0623857</name>
</gene>
<dbReference type="GO" id="GO:0005524">
    <property type="term" value="F:ATP binding"/>
    <property type="evidence" value="ECO:0007669"/>
    <property type="project" value="UniProtKB-UniRule"/>
</dbReference>
<name>A0A164VGG8_DAUCS</name>
<dbReference type="STRING" id="79200.A0A164VGG8"/>
<dbReference type="EMBL" id="CP093348">
    <property type="protein sequence ID" value="WOH04448.1"/>
    <property type="molecule type" value="Genomic_DNA"/>
</dbReference>
<dbReference type="EMBL" id="LNRQ01000006">
    <property type="protein sequence ID" value="KZM90308.1"/>
    <property type="molecule type" value="Genomic_DNA"/>
</dbReference>
<dbReference type="Proteomes" id="UP000077755">
    <property type="component" value="Chromosome 6"/>
</dbReference>
<evidence type="ECO:0000313" key="5">
    <source>
        <dbReference type="Proteomes" id="UP000077755"/>
    </source>
</evidence>